<dbReference type="GO" id="GO:0005634">
    <property type="term" value="C:nucleus"/>
    <property type="evidence" value="ECO:0007669"/>
    <property type="project" value="UniProtKB-SubCell"/>
</dbReference>
<dbReference type="Pfam" id="PF16627">
    <property type="entry name" value="BRX_assoc"/>
    <property type="match status" value="1"/>
</dbReference>
<feature type="region of interest" description="Disordered" evidence="4">
    <location>
        <begin position="1"/>
        <end position="104"/>
    </location>
</feature>
<dbReference type="InterPro" id="IPR044532">
    <property type="entry name" value="BRX-like"/>
</dbReference>
<feature type="compositionally biased region" description="Polar residues" evidence="4">
    <location>
        <begin position="38"/>
        <end position="48"/>
    </location>
</feature>
<name>A0A314UDG3_PRUYE</name>
<keyword evidence="7" id="KW-1185">Reference proteome</keyword>
<dbReference type="PANTHER" id="PTHR46058">
    <property type="entry name" value="PROTEIN BREVIS RADIX-LIKE 1"/>
    <property type="match status" value="1"/>
</dbReference>
<evidence type="ECO:0000256" key="3">
    <source>
        <dbReference type="ARBA" id="ARBA00023242"/>
    </source>
</evidence>
<sequence>MAERLPVGAVRNIKSPSLASSLGSDPSNEVSCPLTDRLNGQVTCQEPDSNGSNSQLLSNGSSTSGTRSSSHSKQVHPDVATRNGNRIKENESRHESEWVEQDEPGVYITLTSLPGGAKDLKRVRFSRKRFSEKQAEDWWAENRARVHEQYNVRMVDKSSVGVGSEDLAR</sequence>
<dbReference type="EMBL" id="PJQY01003689">
    <property type="protein sequence ID" value="PQM35330.1"/>
    <property type="molecule type" value="Genomic_DNA"/>
</dbReference>
<dbReference type="OrthoDB" id="1427124at2759"/>
<evidence type="ECO:0000259" key="5">
    <source>
        <dbReference type="PROSITE" id="PS51514"/>
    </source>
</evidence>
<feature type="compositionally biased region" description="Low complexity" evidence="4">
    <location>
        <begin position="49"/>
        <end position="72"/>
    </location>
</feature>
<dbReference type="AlphaFoldDB" id="A0A314UDG3"/>
<evidence type="ECO:0000256" key="2">
    <source>
        <dbReference type="ARBA" id="ARBA00009057"/>
    </source>
</evidence>
<dbReference type="InterPro" id="IPR013591">
    <property type="entry name" value="Brevis_radix_dom"/>
</dbReference>
<reference evidence="6 7" key="1">
    <citation type="submission" date="2018-02" db="EMBL/GenBank/DDBJ databases">
        <title>Draft genome of wild Prunus yedoensis var. nudiflora.</title>
        <authorList>
            <person name="Baek S."/>
            <person name="Kim J.-H."/>
            <person name="Choi K."/>
            <person name="Kim G.-B."/>
            <person name="Cho A."/>
            <person name="Jang H."/>
            <person name="Shin C.-H."/>
            <person name="Yu H.-J."/>
            <person name="Mun J.-H."/>
        </authorList>
    </citation>
    <scope>NUCLEOTIDE SEQUENCE [LARGE SCALE GENOMIC DNA]</scope>
    <source>
        <strain evidence="7">cv. Jeju island</strain>
        <tissue evidence="6">Leaf</tissue>
    </source>
</reference>
<accession>A0A314UDG3</accession>
<dbReference type="PROSITE" id="PS51514">
    <property type="entry name" value="BRX"/>
    <property type="match status" value="1"/>
</dbReference>
<evidence type="ECO:0000256" key="4">
    <source>
        <dbReference type="SAM" id="MobiDB-lite"/>
    </source>
</evidence>
<dbReference type="Proteomes" id="UP000250321">
    <property type="component" value="Unassembled WGS sequence"/>
</dbReference>
<feature type="domain" description="BRX" evidence="5">
    <location>
        <begin position="96"/>
        <end position="151"/>
    </location>
</feature>
<protein>
    <submittedName>
        <fullName evidence="6">E3 ubiquitin-protein ligase HERC2</fullName>
    </submittedName>
</protein>
<feature type="compositionally biased region" description="Basic and acidic residues" evidence="4">
    <location>
        <begin position="86"/>
        <end position="97"/>
    </location>
</feature>
<keyword evidence="3" id="KW-0539">Nucleus</keyword>
<feature type="compositionally biased region" description="Polar residues" evidence="4">
    <location>
        <begin position="14"/>
        <end position="30"/>
    </location>
</feature>
<dbReference type="Pfam" id="PF08381">
    <property type="entry name" value="BRX"/>
    <property type="match status" value="1"/>
</dbReference>
<dbReference type="PANTHER" id="PTHR46058:SF40">
    <property type="entry name" value="BRX DOMAIN-CONTAINING PROTEIN"/>
    <property type="match status" value="1"/>
</dbReference>
<evidence type="ECO:0000313" key="6">
    <source>
        <dbReference type="EMBL" id="PQM35330.1"/>
    </source>
</evidence>
<comment type="caution">
    <text evidence="6">The sequence shown here is derived from an EMBL/GenBank/DDBJ whole genome shotgun (WGS) entry which is preliminary data.</text>
</comment>
<comment type="subcellular location">
    <subcellularLocation>
        <location evidence="1">Nucleus</location>
    </subcellularLocation>
</comment>
<proteinExistence type="inferred from homology"/>
<dbReference type="STRING" id="2094558.A0A314UDG3"/>
<gene>
    <name evidence="6" type="ORF">Pyn_23649</name>
</gene>
<comment type="similarity">
    <text evidence="2">Belongs to the BRX family.</text>
</comment>
<organism evidence="6 7">
    <name type="scientific">Prunus yedoensis var. nudiflora</name>
    <dbReference type="NCBI Taxonomy" id="2094558"/>
    <lineage>
        <taxon>Eukaryota</taxon>
        <taxon>Viridiplantae</taxon>
        <taxon>Streptophyta</taxon>
        <taxon>Embryophyta</taxon>
        <taxon>Tracheophyta</taxon>
        <taxon>Spermatophyta</taxon>
        <taxon>Magnoliopsida</taxon>
        <taxon>eudicotyledons</taxon>
        <taxon>Gunneridae</taxon>
        <taxon>Pentapetalae</taxon>
        <taxon>rosids</taxon>
        <taxon>fabids</taxon>
        <taxon>Rosales</taxon>
        <taxon>Rosaceae</taxon>
        <taxon>Amygdaloideae</taxon>
        <taxon>Amygdaleae</taxon>
        <taxon>Prunus</taxon>
    </lineage>
</organism>
<evidence type="ECO:0000256" key="1">
    <source>
        <dbReference type="ARBA" id="ARBA00004123"/>
    </source>
</evidence>
<evidence type="ECO:0000313" key="7">
    <source>
        <dbReference type="Proteomes" id="UP000250321"/>
    </source>
</evidence>